<keyword evidence="4 7" id="KW-0833">Ubl conjugation pathway</keyword>
<evidence type="ECO:0000256" key="6">
    <source>
        <dbReference type="PROSITE-ProRule" id="PRU10133"/>
    </source>
</evidence>
<dbReference type="InterPro" id="IPR050113">
    <property type="entry name" value="Ub_conjugating_enzyme"/>
</dbReference>
<evidence type="ECO:0000256" key="5">
    <source>
        <dbReference type="ARBA" id="ARBA00022840"/>
    </source>
</evidence>
<dbReference type="InterPro" id="IPR000608">
    <property type="entry name" value="UBC"/>
</dbReference>
<dbReference type="EMBL" id="HBGH01013370">
    <property type="protein sequence ID" value="CAD9235420.1"/>
    <property type="molecule type" value="Transcribed_RNA"/>
</dbReference>
<sequence>MENFAPLPSSQVVKAVRLLMSEPINGIRVDVEENNVSEIQAEVEGPEETPYYGGIFRMKLILTSSFPSVPPKGFFLTKIFHPNVSPTGEICVNALKKDWSPTLGLRHVFLVIRCLLIEPNPESALNEEAGKLLLEDYTSFKRMATLWTEVHAQKSGSVASISVGNVRHSLPSEGSVRASAAERKPQTRRNLKRL</sequence>
<reference evidence="10" key="1">
    <citation type="submission" date="2021-01" db="EMBL/GenBank/DDBJ databases">
        <authorList>
            <person name="Corre E."/>
            <person name="Pelletier E."/>
            <person name="Niang G."/>
            <person name="Scheremetjew M."/>
            <person name="Finn R."/>
            <person name="Kale V."/>
            <person name="Holt S."/>
            <person name="Cochrane G."/>
            <person name="Meng A."/>
            <person name="Brown T."/>
            <person name="Cohen L."/>
        </authorList>
    </citation>
    <scope>NUCLEOTIDE SEQUENCE</scope>
    <source>
        <strain evidence="10">SAG 36.94</strain>
    </source>
</reference>
<dbReference type="FunFam" id="3.10.110.10:FF:000031">
    <property type="entry name" value="Ubiquitin-conjugating enzyme E2 22"/>
    <property type="match status" value="1"/>
</dbReference>
<dbReference type="PANTHER" id="PTHR24067">
    <property type="entry name" value="UBIQUITIN-CONJUGATING ENZYME E2"/>
    <property type="match status" value="1"/>
</dbReference>
<keyword evidence="3 7" id="KW-0547">Nucleotide-binding</keyword>
<protein>
    <recommendedName>
        <fullName evidence="1">E2 ubiquitin-conjugating enzyme</fullName>
        <ecNumber evidence="1">2.3.2.23</ecNumber>
    </recommendedName>
</protein>
<evidence type="ECO:0000259" key="9">
    <source>
        <dbReference type="PROSITE" id="PS50127"/>
    </source>
</evidence>
<proteinExistence type="inferred from homology"/>
<dbReference type="PROSITE" id="PS50127">
    <property type="entry name" value="UBC_2"/>
    <property type="match status" value="1"/>
</dbReference>
<dbReference type="InterPro" id="IPR016135">
    <property type="entry name" value="UBQ-conjugating_enzyme/RWD"/>
</dbReference>
<dbReference type="InterPro" id="IPR023313">
    <property type="entry name" value="UBQ-conjugating_AS"/>
</dbReference>
<evidence type="ECO:0000256" key="3">
    <source>
        <dbReference type="ARBA" id="ARBA00022741"/>
    </source>
</evidence>
<dbReference type="SUPFAM" id="SSF54495">
    <property type="entry name" value="UBC-like"/>
    <property type="match status" value="1"/>
</dbReference>
<keyword evidence="2" id="KW-0808">Transferase</keyword>
<dbReference type="SMART" id="SM00212">
    <property type="entry name" value="UBCc"/>
    <property type="match status" value="1"/>
</dbReference>
<comment type="similarity">
    <text evidence="7">Belongs to the ubiquitin-conjugating enzyme family.</text>
</comment>
<dbReference type="Pfam" id="PF00179">
    <property type="entry name" value="UQ_con"/>
    <property type="match status" value="1"/>
</dbReference>
<dbReference type="GO" id="GO:0061631">
    <property type="term" value="F:ubiquitin conjugating enzyme activity"/>
    <property type="evidence" value="ECO:0007669"/>
    <property type="project" value="UniProtKB-EC"/>
</dbReference>
<feature type="active site" description="Glycyl thioester intermediate" evidence="6">
    <location>
        <position position="91"/>
    </location>
</feature>
<dbReference type="CDD" id="cd23804">
    <property type="entry name" value="UBCc_UBE2S"/>
    <property type="match status" value="1"/>
</dbReference>
<evidence type="ECO:0000256" key="1">
    <source>
        <dbReference type="ARBA" id="ARBA00012486"/>
    </source>
</evidence>
<dbReference type="AlphaFoldDB" id="A0A7S1TGU2"/>
<name>A0A7S1TGU2_9RHOD</name>
<evidence type="ECO:0000256" key="2">
    <source>
        <dbReference type="ARBA" id="ARBA00022679"/>
    </source>
</evidence>
<organism evidence="10">
    <name type="scientific">Compsopogon caeruleus</name>
    <dbReference type="NCBI Taxonomy" id="31354"/>
    <lineage>
        <taxon>Eukaryota</taxon>
        <taxon>Rhodophyta</taxon>
        <taxon>Compsopogonophyceae</taxon>
        <taxon>Compsopogonales</taxon>
        <taxon>Compsopogonaceae</taxon>
        <taxon>Compsopogon</taxon>
    </lineage>
</organism>
<evidence type="ECO:0000256" key="4">
    <source>
        <dbReference type="ARBA" id="ARBA00022786"/>
    </source>
</evidence>
<dbReference type="EC" id="2.3.2.23" evidence="1"/>
<dbReference type="GO" id="GO:0005524">
    <property type="term" value="F:ATP binding"/>
    <property type="evidence" value="ECO:0007669"/>
    <property type="project" value="UniProtKB-UniRule"/>
</dbReference>
<keyword evidence="5 7" id="KW-0067">ATP-binding</keyword>
<evidence type="ECO:0000256" key="8">
    <source>
        <dbReference type="SAM" id="MobiDB-lite"/>
    </source>
</evidence>
<dbReference type="Gene3D" id="3.10.110.10">
    <property type="entry name" value="Ubiquitin Conjugating Enzyme"/>
    <property type="match status" value="1"/>
</dbReference>
<feature type="domain" description="UBC core" evidence="9">
    <location>
        <begin position="7"/>
        <end position="153"/>
    </location>
</feature>
<accession>A0A7S1TGU2</accession>
<evidence type="ECO:0000256" key="7">
    <source>
        <dbReference type="RuleBase" id="RU362109"/>
    </source>
</evidence>
<gene>
    <name evidence="10" type="ORF">CCAE0312_LOCUS7511</name>
</gene>
<dbReference type="PROSITE" id="PS00183">
    <property type="entry name" value="UBC_1"/>
    <property type="match status" value="1"/>
</dbReference>
<feature type="region of interest" description="Disordered" evidence="8">
    <location>
        <begin position="170"/>
        <end position="194"/>
    </location>
</feature>
<evidence type="ECO:0000313" key="10">
    <source>
        <dbReference type="EMBL" id="CAD9235420.1"/>
    </source>
</evidence>